<name>A0A6J5J8A6_9BURK</name>
<evidence type="ECO:0000313" key="3">
    <source>
        <dbReference type="Proteomes" id="UP000494301"/>
    </source>
</evidence>
<gene>
    <name evidence="2" type="ORF">BLA3211_04588</name>
</gene>
<evidence type="ECO:0000256" key="1">
    <source>
        <dbReference type="SAM" id="MobiDB-lite"/>
    </source>
</evidence>
<evidence type="ECO:0000313" key="2">
    <source>
        <dbReference type="EMBL" id="CAB3967764.1"/>
    </source>
</evidence>
<dbReference type="Pfam" id="PF11387">
    <property type="entry name" value="DUF2795"/>
    <property type="match status" value="1"/>
</dbReference>
<organism evidence="2 3">
    <name type="scientific">Burkholderia aenigmatica</name>
    <dbReference type="NCBI Taxonomy" id="2015348"/>
    <lineage>
        <taxon>Bacteria</taxon>
        <taxon>Pseudomonadati</taxon>
        <taxon>Pseudomonadota</taxon>
        <taxon>Betaproteobacteria</taxon>
        <taxon>Burkholderiales</taxon>
        <taxon>Burkholderiaceae</taxon>
        <taxon>Burkholderia</taxon>
        <taxon>Burkholderia cepacia complex</taxon>
    </lineage>
</organism>
<protein>
    <recommendedName>
        <fullName evidence="4">DUF2795 domain-containing protein</fullName>
    </recommendedName>
</protein>
<evidence type="ECO:0008006" key="4">
    <source>
        <dbReference type="Google" id="ProtNLM"/>
    </source>
</evidence>
<dbReference type="AlphaFoldDB" id="A0A6J5J8A6"/>
<dbReference type="EMBL" id="CABWIL020000017">
    <property type="protein sequence ID" value="CAB3967764.1"/>
    <property type="molecule type" value="Genomic_DNA"/>
</dbReference>
<reference evidence="2 3" key="1">
    <citation type="submission" date="2020-04" db="EMBL/GenBank/DDBJ databases">
        <authorList>
            <person name="Depoorter E."/>
        </authorList>
    </citation>
    <scope>NUCLEOTIDE SEQUENCE [LARGE SCALE GENOMIC DNA]</scope>
    <source>
        <strain evidence="2 3">BCC0217</strain>
    </source>
</reference>
<feature type="region of interest" description="Disordered" evidence="1">
    <location>
        <begin position="22"/>
        <end position="50"/>
    </location>
</feature>
<dbReference type="InterPro" id="IPR021527">
    <property type="entry name" value="DUF2795"/>
</dbReference>
<sequence>MHPVTRPVTCPIKHPNSAAIRIPRKPLNPLTPRDAAVNDQPAQPPHDIPNETIDLQIADVLAAVRYPANKDAIVDAARDAGASNEVLSMLDGLPEQDYADVNAVTHWVAGNFGPGLGV</sequence>
<accession>A0A6J5J8A6</accession>
<dbReference type="Proteomes" id="UP000494301">
    <property type="component" value="Unassembled WGS sequence"/>
</dbReference>
<proteinExistence type="predicted"/>